<dbReference type="SUPFAM" id="SSF50044">
    <property type="entry name" value="SH3-domain"/>
    <property type="match status" value="1"/>
</dbReference>
<protein>
    <recommendedName>
        <fullName evidence="10">SH3 domain-containing protein</fullName>
    </recommendedName>
</protein>
<evidence type="ECO:0000256" key="7">
    <source>
        <dbReference type="PROSITE-ProRule" id="PRU00192"/>
    </source>
</evidence>
<feature type="compositionally biased region" description="Basic and acidic residues" evidence="8">
    <location>
        <begin position="256"/>
        <end position="272"/>
    </location>
</feature>
<dbReference type="InterPro" id="IPR051500">
    <property type="entry name" value="cTAGE_MIA/OTOR"/>
</dbReference>
<dbReference type="SMART" id="SM00326">
    <property type="entry name" value="SH3"/>
    <property type="match status" value="1"/>
</dbReference>
<feature type="region of interest" description="Disordered" evidence="8">
    <location>
        <begin position="165"/>
        <end position="191"/>
    </location>
</feature>
<feature type="compositionally biased region" description="Basic and acidic residues" evidence="8">
    <location>
        <begin position="323"/>
        <end position="350"/>
    </location>
</feature>
<feature type="compositionally biased region" description="Polar residues" evidence="8">
    <location>
        <begin position="165"/>
        <end position="187"/>
    </location>
</feature>
<evidence type="ECO:0000313" key="12">
    <source>
        <dbReference type="Proteomes" id="UP001059041"/>
    </source>
</evidence>
<evidence type="ECO:0000256" key="8">
    <source>
        <dbReference type="SAM" id="MobiDB-lite"/>
    </source>
</evidence>
<evidence type="ECO:0000256" key="6">
    <source>
        <dbReference type="ARBA" id="ARBA00023180"/>
    </source>
</evidence>
<dbReference type="GO" id="GO:0006888">
    <property type="term" value="P:endoplasmic reticulum to Golgi vesicle-mediated transport"/>
    <property type="evidence" value="ECO:0007669"/>
    <property type="project" value="TreeGrafter"/>
</dbReference>
<accession>A0A9W7TSH3</accession>
<evidence type="ECO:0000256" key="2">
    <source>
        <dbReference type="ARBA" id="ARBA00022443"/>
    </source>
</evidence>
<reference evidence="11" key="1">
    <citation type="submission" date="2021-02" db="EMBL/GenBank/DDBJ databases">
        <title>Comparative genomics reveals that relaxation of natural selection precedes convergent phenotypic evolution of cavefish.</title>
        <authorList>
            <person name="Peng Z."/>
        </authorList>
    </citation>
    <scope>NUCLEOTIDE SEQUENCE</scope>
    <source>
        <tissue evidence="11">Muscle</tissue>
    </source>
</reference>
<feature type="region of interest" description="Disordered" evidence="8">
    <location>
        <begin position="256"/>
        <end position="407"/>
    </location>
</feature>
<evidence type="ECO:0000256" key="5">
    <source>
        <dbReference type="ARBA" id="ARBA00023054"/>
    </source>
</evidence>
<feature type="region of interest" description="Disordered" evidence="8">
    <location>
        <begin position="431"/>
        <end position="454"/>
    </location>
</feature>
<feature type="chain" id="PRO_5040822331" description="SH3 domain-containing protein" evidence="9">
    <location>
        <begin position="23"/>
        <end position="672"/>
    </location>
</feature>
<name>A0A9W7TSH3_TRIRA</name>
<evidence type="ECO:0000259" key="10">
    <source>
        <dbReference type="PROSITE" id="PS50002"/>
    </source>
</evidence>
<dbReference type="AlphaFoldDB" id="A0A9W7TSH3"/>
<dbReference type="EMBL" id="JAFHDT010000010">
    <property type="protein sequence ID" value="KAI7804550.1"/>
    <property type="molecule type" value="Genomic_DNA"/>
</dbReference>
<keyword evidence="12" id="KW-1185">Reference proteome</keyword>
<comment type="caution">
    <text evidence="11">The sequence shown here is derived from an EMBL/GenBank/DDBJ whole genome shotgun (WGS) entry which is preliminary data.</text>
</comment>
<dbReference type="PANTHER" id="PTHR23158:SF38">
    <property type="entry name" value="MELANOMA INHIBITORY ACTIVITY PROTEIN 2"/>
    <property type="match status" value="1"/>
</dbReference>
<feature type="compositionally biased region" description="Basic and acidic residues" evidence="8">
    <location>
        <begin position="503"/>
        <end position="516"/>
    </location>
</feature>
<feature type="region of interest" description="Disordered" evidence="8">
    <location>
        <begin position="487"/>
        <end position="517"/>
    </location>
</feature>
<dbReference type="GO" id="GO:0009306">
    <property type="term" value="P:protein secretion"/>
    <property type="evidence" value="ECO:0007669"/>
    <property type="project" value="TreeGrafter"/>
</dbReference>
<feature type="domain" description="SH3" evidence="10">
    <location>
        <begin position="37"/>
        <end position="99"/>
    </location>
</feature>
<proteinExistence type="predicted"/>
<keyword evidence="4" id="KW-0256">Endoplasmic reticulum</keyword>
<feature type="compositionally biased region" description="Polar residues" evidence="8">
    <location>
        <begin position="308"/>
        <end position="322"/>
    </location>
</feature>
<sequence length="672" mass="75579">MADVHVFILFYVGFGVLHQGLGLISDYKVCGDPECASMMSRVQAQRDYSAQDCRFLNFRKGDIITVYYKLSGKRSDLWAGSIDKLFGLFPKDAVKVDQRFVDEKKEIQVPTQEFDFFCIDENGSVIDSNPEFDDLEDVTQEPHKAIINEAHDKLIHIEESDPGQISVQDVSDQNNPKTTEQGGSSWIGSAVNGLFGRNEQSNVDEPQDDSSDQDLFKSRRIAMDIEEIQIDEKTKPGTFGWIRGELTKAFGVKDSKVDTQDKTEKRKDEKEPSSQPSSSWLSMGMDVLGFGKGDESKPEAEIMHENIDNQSNPDQSVDSVENIQKDETNPDHSVENEDRSLEDDKTEKKAQTGWYGTIYNGITDIYSKEQSESDEDKDSVSEEENDKSTPNTEDNRNKDSESSSQSIFSVSGLSSVFDNIKIPFQPDAVVKSDVERDNEQTAKDEDRGKKELDEKTDISDLKVDVISQIQSDESITLEDTDASDAIGEIDDHSQDSSTQNDDTQDRTVSETSEMKPTDNFIKDVIQTENNSDQIRNENKSSTSIISLDESEIRYALVHNHKPETELAATSEENLHSDIEPESHSAQTIDEKMENTTELHDGLFETDKADIGIRDVILTDESQTNSEVDESPGTDDVQVLKLFQGMTDDGMYNCDYPKIKILSFKPCMVLFFF</sequence>
<dbReference type="PANTHER" id="PTHR23158">
    <property type="entry name" value="MELANOMA INHIBITORY ACTIVITY-RELATED"/>
    <property type="match status" value="1"/>
</dbReference>
<feature type="compositionally biased region" description="Acidic residues" evidence="8">
    <location>
        <begin position="372"/>
        <end position="385"/>
    </location>
</feature>
<dbReference type="Gene3D" id="2.30.30.40">
    <property type="entry name" value="SH3 Domains"/>
    <property type="match status" value="1"/>
</dbReference>
<dbReference type="Pfam" id="PF07653">
    <property type="entry name" value="SH3_2"/>
    <property type="match status" value="1"/>
</dbReference>
<evidence type="ECO:0000256" key="3">
    <source>
        <dbReference type="ARBA" id="ARBA00022729"/>
    </source>
</evidence>
<keyword evidence="6" id="KW-0325">Glycoprotein</keyword>
<dbReference type="GO" id="GO:0070971">
    <property type="term" value="C:endoplasmic reticulum exit site"/>
    <property type="evidence" value="ECO:0007669"/>
    <property type="project" value="TreeGrafter"/>
</dbReference>
<evidence type="ECO:0000256" key="4">
    <source>
        <dbReference type="ARBA" id="ARBA00022824"/>
    </source>
</evidence>
<keyword evidence="2 7" id="KW-0728">SH3 domain</keyword>
<evidence type="ECO:0000313" key="11">
    <source>
        <dbReference type="EMBL" id="KAI7804550.1"/>
    </source>
</evidence>
<keyword evidence="3 9" id="KW-0732">Signal</keyword>
<dbReference type="GO" id="GO:0035459">
    <property type="term" value="P:vesicle cargo loading"/>
    <property type="evidence" value="ECO:0007669"/>
    <property type="project" value="TreeGrafter"/>
</dbReference>
<dbReference type="InterPro" id="IPR036028">
    <property type="entry name" value="SH3-like_dom_sf"/>
</dbReference>
<dbReference type="GO" id="GO:0005789">
    <property type="term" value="C:endoplasmic reticulum membrane"/>
    <property type="evidence" value="ECO:0007669"/>
    <property type="project" value="UniProtKB-SubCell"/>
</dbReference>
<keyword evidence="5" id="KW-0175">Coiled coil</keyword>
<feature type="signal peptide" evidence="9">
    <location>
        <begin position="1"/>
        <end position="22"/>
    </location>
</feature>
<organism evidence="11 12">
    <name type="scientific">Triplophysa rosa</name>
    <name type="common">Cave loach</name>
    <dbReference type="NCBI Taxonomy" id="992332"/>
    <lineage>
        <taxon>Eukaryota</taxon>
        <taxon>Metazoa</taxon>
        <taxon>Chordata</taxon>
        <taxon>Craniata</taxon>
        <taxon>Vertebrata</taxon>
        <taxon>Euteleostomi</taxon>
        <taxon>Actinopterygii</taxon>
        <taxon>Neopterygii</taxon>
        <taxon>Teleostei</taxon>
        <taxon>Ostariophysi</taxon>
        <taxon>Cypriniformes</taxon>
        <taxon>Nemacheilidae</taxon>
        <taxon>Triplophysa</taxon>
    </lineage>
</organism>
<feature type="compositionally biased region" description="Basic and acidic residues" evidence="8">
    <location>
        <begin position="292"/>
        <end position="307"/>
    </location>
</feature>
<dbReference type="Proteomes" id="UP001059041">
    <property type="component" value="Linkage Group LG10"/>
</dbReference>
<dbReference type="InterPro" id="IPR001452">
    <property type="entry name" value="SH3_domain"/>
</dbReference>
<gene>
    <name evidence="11" type="ORF">IRJ41_013851</name>
</gene>
<feature type="compositionally biased region" description="Low complexity" evidence="8">
    <location>
        <begin position="273"/>
        <end position="282"/>
    </location>
</feature>
<evidence type="ECO:0000256" key="1">
    <source>
        <dbReference type="ARBA" id="ARBA00004389"/>
    </source>
</evidence>
<evidence type="ECO:0000256" key="9">
    <source>
        <dbReference type="SAM" id="SignalP"/>
    </source>
</evidence>
<dbReference type="PROSITE" id="PS50002">
    <property type="entry name" value="SH3"/>
    <property type="match status" value="1"/>
</dbReference>
<comment type="subcellular location">
    <subcellularLocation>
        <location evidence="1">Endoplasmic reticulum membrane</location>
        <topology evidence="1">Single-pass membrane protein</topology>
    </subcellularLocation>
</comment>